<dbReference type="Proteomes" id="UP000824230">
    <property type="component" value="Unassembled WGS sequence"/>
</dbReference>
<comment type="caution">
    <text evidence="1">The sequence shown here is derived from an EMBL/GenBank/DDBJ whole genome shotgun (WGS) entry which is preliminary data.</text>
</comment>
<dbReference type="SUPFAM" id="SSF51126">
    <property type="entry name" value="Pectin lyase-like"/>
    <property type="match status" value="1"/>
</dbReference>
<dbReference type="InterPro" id="IPR011050">
    <property type="entry name" value="Pectin_lyase_fold/virulence"/>
</dbReference>
<dbReference type="Gene3D" id="2.160.20.10">
    <property type="entry name" value="Single-stranded right-handed beta-helix, Pectin lyase-like"/>
    <property type="match status" value="1"/>
</dbReference>
<reference evidence="1" key="2">
    <citation type="submission" date="2021-04" db="EMBL/GenBank/DDBJ databases">
        <authorList>
            <person name="Gilroy R."/>
        </authorList>
    </citation>
    <scope>NUCLEOTIDE SEQUENCE</scope>
    <source>
        <strain evidence="1">ChiHjej12B11-1927</strain>
    </source>
</reference>
<dbReference type="InterPro" id="IPR022208">
    <property type="entry name" value="DUF3737"/>
</dbReference>
<dbReference type="EMBL" id="DXFG01000151">
    <property type="protein sequence ID" value="HIX37705.1"/>
    <property type="molecule type" value="Genomic_DNA"/>
</dbReference>
<organism evidence="1 2">
    <name type="scientific">Candidatus Blautia pullistercoris</name>
    <dbReference type="NCBI Taxonomy" id="2838499"/>
    <lineage>
        <taxon>Bacteria</taxon>
        <taxon>Bacillati</taxon>
        <taxon>Bacillota</taxon>
        <taxon>Clostridia</taxon>
        <taxon>Lachnospirales</taxon>
        <taxon>Lachnospiraceae</taxon>
        <taxon>Blautia</taxon>
    </lineage>
</organism>
<accession>A0A9D1VLN9</accession>
<evidence type="ECO:0000313" key="1">
    <source>
        <dbReference type="EMBL" id="HIX37705.1"/>
    </source>
</evidence>
<sequence>MTTIEDQRFDMERALYGSHDILVKNCSFDGPADGESALKESSDIDVEHCFCNLRYPFWHDHRLKIADSEMTPLCRAALWYSDHVEITDTKLHGIKALRECSDIIMKGCDIISPEFGWSVKELNMQDCTAESEYFMMRSQNLYFHNLKMKGKYSFQYIENAVFENCQLDTKDAFWHAKNVLVKNSIVKGEYLAWYSDGLTLENCKIIGTQPLCYCKNLKLIDCEMIDTDLSFEKSDVTATITTPVISIKNPLSGCIQVPEVEEIIRDDENSKGEIILTK</sequence>
<name>A0A9D1VLN9_9FIRM</name>
<gene>
    <name evidence="1" type="ORF">H9738_07545</name>
</gene>
<protein>
    <submittedName>
        <fullName evidence="1">DUF3737 family protein</fullName>
    </submittedName>
</protein>
<reference evidence="1" key="1">
    <citation type="journal article" date="2021" name="PeerJ">
        <title>Extensive microbial diversity within the chicken gut microbiome revealed by metagenomics and culture.</title>
        <authorList>
            <person name="Gilroy R."/>
            <person name="Ravi A."/>
            <person name="Getino M."/>
            <person name="Pursley I."/>
            <person name="Horton D.L."/>
            <person name="Alikhan N.F."/>
            <person name="Baker D."/>
            <person name="Gharbi K."/>
            <person name="Hall N."/>
            <person name="Watson M."/>
            <person name="Adriaenssens E.M."/>
            <person name="Foster-Nyarko E."/>
            <person name="Jarju S."/>
            <person name="Secka A."/>
            <person name="Antonio M."/>
            <person name="Oren A."/>
            <person name="Chaudhuri R.R."/>
            <person name="La Ragione R."/>
            <person name="Hildebrand F."/>
            <person name="Pallen M.J."/>
        </authorList>
    </citation>
    <scope>NUCLEOTIDE SEQUENCE</scope>
    <source>
        <strain evidence="1">ChiHjej12B11-1927</strain>
    </source>
</reference>
<dbReference type="AlphaFoldDB" id="A0A9D1VLN9"/>
<dbReference type="Pfam" id="PF12541">
    <property type="entry name" value="DUF3737"/>
    <property type="match status" value="1"/>
</dbReference>
<proteinExistence type="predicted"/>
<dbReference type="InterPro" id="IPR012334">
    <property type="entry name" value="Pectin_lyas_fold"/>
</dbReference>
<evidence type="ECO:0000313" key="2">
    <source>
        <dbReference type="Proteomes" id="UP000824230"/>
    </source>
</evidence>